<reference evidence="5" key="1">
    <citation type="submission" date="2018-05" db="EMBL/GenBank/DDBJ databases">
        <authorList>
            <person name="Lanie J.A."/>
            <person name="Ng W.-L."/>
            <person name="Kazmierczak K.M."/>
            <person name="Andrzejewski T.M."/>
            <person name="Davidsen T.M."/>
            <person name="Wayne K.J."/>
            <person name="Tettelin H."/>
            <person name="Glass J.I."/>
            <person name="Rusch D."/>
            <person name="Podicherti R."/>
            <person name="Tsui H.-C.T."/>
            <person name="Winkler M.E."/>
        </authorList>
    </citation>
    <scope>NUCLEOTIDE SEQUENCE</scope>
</reference>
<evidence type="ECO:0000259" key="4">
    <source>
        <dbReference type="Pfam" id="PF03328"/>
    </source>
</evidence>
<accession>A0A382B6B4</accession>
<sequence>MRVNRVKELWKKQQVAIGGWLSIPSGISTEIMAHQEWDVLTIDMQHALVSVSDMVPMITAISTTDVTPFVRVPWLEPGIIMKALDAGSYGVICPMINTREDAERFVSYCRYAPQGTRSFGPGRAVLYAGNDYAMQANETILTLAMIETQKALDNLEGILTVEGLDAVFVGPSDLGLSLGYAPGNHEEPVLLEAIETILKNAKSNGKRAGIYTLTPEYAKRMIKLGFDYVVISSDARMLTAQANKTLTELRSK</sequence>
<evidence type="ECO:0000256" key="2">
    <source>
        <dbReference type="ARBA" id="ARBA00022723"/>
    </source>
</evidence>
<comment type="similarity">
    <text evidence="1">Belongs to the HpcH/HpaI aldolase family.</text>
</comment>
<evidence type="ECO:0000313" key="5">
    <source>
        <dbReference type="EMBL" id="SVB09370.1"/>
    </source>
</evidence>
<dbReference type="PANTHER" id="PTHR30502:SF0">
    <property type="entry name" value="PHOSPHOENOLPYRUVATE CARBOXYLASE FAMILY PROTEIN"/>
    <property type="match status" value="1"/>
</dbReference>
<proteinExistence type="inferred from homology"/>
<dbReference type="SUPFAM" id="SSF51621">
    <property type="entry name" value="Phosphoenolpyruvate/pyruvate domain"/>
    <property type="match status" value="1"/>
</dbReference>
<feature type="domain" description="HpcH/HpaI aldolase/citrate lyase" evidence="4">
    <location>
        <begin position="20"/>
        <end position="223"/>
    </location>
</feature>
<dbReference type="EMBL" id="UINC01028419">
    <property type="protein sequence ID" value="SVB09370.1"/>
    <property type="molecule type" value="Genomic_DNA"/>
</dbReference>
<dbReference type="InterPro" id="IPR005000">
    <property type="entry name" value="Aldolase/citrate-lyase_domain"/>
</dbReference>
<dbReference type="Pfam" id="PF03328">
    <property type="entry name" value="HpcH_HpaI"/>
    <property type="match status" value="1"/>
</dbReference>
<organism evidence="5">
    <name type="scientific">marine metagenome</name>
    <dbReference type="NCBI Taxonomy" id="408172"/>
    <lineage>
        <taxon>unclassified sequences</taxon>
        <taxon>metagenomes</taxon>
        <taxon>ecological metagenomes</taxon>
    </lineage>
</organism>
<dbReference type="GO" id="GO:0005737">
    <property type="term" value="C:cytoplasm"/>
    <property type="evidence" value="ECO:0007669"/>
    <property type="project" value="TreeGrafter"/>
</dbReference>
<evidence type="ECO:0000256" key="1">
    <source>
        <dbReference type="ARBA" id="ARBA00005568"/>
    </source>
</evidence>
<dbReference type="GO" id="GO:0046872">
    <property type="term" value="F:metal ion binding"/>
    <property type="evidence" value="ECO:0007669"/>
    <property type="project" value="UniProtKB-KW"/>
</dbReference>
<dbReference type="InterPro" id="IPR050251">
    <property type="entry name" value="HpcH-HpaI_aldolase"/>
</dbReference>
<dbReference type="GO" id="GO:0016832">
    <property type="term" value="F:aldehyde-lyase activity"/>
    <property type="evidence" value="ECO:0007669"/>
    <property type="project" value="TreeGrafter"/>
</dbReference>
<dbReference type="AlphaFoldDB" id="A0A382B6B4"/>
<dbReference type="PANTHER" id="PTHR30502">
    <property type="entry name" value="2-KETO-3-DEOXY-L-RHAMNONATE ALDOLASE"/>
    <property type="match status" value="1"/>
</dbReference>
<keyword evidence="2" id="KW-0479">Metal-binding</keyword>
<keyword evidence="3" id="KW-0456">Lyase</keyword>
<name>A0A382B6B4_9ZZZZ</name>
<dbReference type="InterPro" id="IPR015813">
    <property type="entry name" value="Pyrv/PenolPyrv_kinase-like_dom"/>
</dbReference>
<protein>
    <recommendedName>
        <fullName evidence="4">HpcH/HpaI aldolase/citrate lyase domain-containing protein</fullName>
    </recommendedName>
</protein>
<evidence type="ECO:0000256" key="3">
    <source>
        <dbReference type="ARBA" id="ARBA00023239"/>
    </source>
</evidence>
<dbReference type="Gene3D" id="3.20.20.60">
    <property type="entry name" value="Phosphoenolpyruvate-binding domains"/>
    <property type="match status" value="1"/>
</dbReference>
<dbReference type="InterPro" id="IPR040442">
    <property type="entry name" value="Pyrv_kinase-like_dom_sf"/>
</dbReference>
<gene>
    <name evidence="5" type="ORF">METZ01_LOCUS162224</name>
</gene>